<evidence type="ECO:0000256" key="1">
    <source>
        <dbReference type="SAM" id="MobiDB-lite"/>
    </source>
</evidence>
<comment type="caution">
    <text evidence="2">The sequence shown here is derived from an EMBL/GenBank/DDBJ whole genome shotgun (WGS) entry which is preliminary data.</text>
</comment>
<name>A0ABP0DZ63_9PEZI</name>
<reference evidence="2 3" key="1">
    <citation type="submission" date="2024-01" db="EMBL/GenBank/DDBJ databases">
        <authorList>
            <person name="Allen C."/>
            <person name="Tagirdzhanova G."/>
        </authorList>
    </citation>
    <scope>NUCLEOTIDE SEQUENCE [LARGE SCALE GENOMIC DNA]</scope>
    <source>
        <strain evidence="2 3">CBS 119000</strain>
    </source>
</reference>
<feature type="region of interest" description="Disordered" evidence="1">
    <location>
        <begin position="146"/>
        <end position="208"/>
    </location>
</feature>
<sequence>MSVPSIEQLCERLEKVYEKDKMAAAAGVILCEEVPEATKAMASDIPFKYERPQHYICDVEERRRLFAEIKPFFPYAVEASSTILAIFMVSPLSELRSLADSLAEYDLSSDEECSRYEFSPPYLFLIFSLRDACVAIAGFLAKSTTGNTPKNASPATTPEGAAQKRKREASEGQSGTPSPLHKRGLVANAEGQPNFEPAEIARPECPVV</sequence>
<protein>
    <submittedName>
        <fullName evidence="2">Uncharacterized protein</fullName>
    </submittedName>
</protein>
<evidence type="ECO:0000313" key="3">
    <source>
        <dbReference type="Proteomes" id="UP001642502"/>
    </source>
</evidence>
<dbReference type="Proteomes" id="UP001642502">
    <property type="component" value="Unassembled WGS sequence"/>
</dbReference>
<accession>A0ABP0DZ63</accession>
<organism evidence="2 3">
    <name type="scientific">Sporothrix epigloea</name>
    <dbReference type="NCBI Taxonomy" id="1892477"/>
    <lineage>
        <taxon>Eukaryota</taxon>
        <taxon>Fungi</taxon>
        <taxon>Dikarya</taxon>
        <taxon>Ascomycota</taxon>
        <taxon>Pezizomycotina</taxon>
        <taxon>Sordariomycetes</taxon>
        <taxon>Sordariomycetidae</taxon>
        <taxon>Ophiostomatales</taxon>
        <taxon>Ophiostomataceae</taxon>
        <taxon>Sporothrix</taxon>
    </lineage>
</organism>
<proteinExistence type="predicted"/>
<gene>
    <name evidence="2" type="ORF">SEPCBS119000_005740</name>
</gene>
<dbReference type="EMBL" id="CAWUON010000116">
    <property type="protein sequence ID" value="CAK7273593.1"/>
    <property type="molecule type" value="Genomic_DNA"/>
</dbReference>
<keyword evidence="3" id="KW-1185">Reference proteome</keyword>
<feature type="compositionally biased region" description="Polar residues" evidence="1">
    <location>
        <begin position="146"/>
        <end position="156"/>
    </location>
</feature>
<evidence type="ECO:0000313" key="2">
    <source>
        <dbReference type="EMBL" id="CAK7273593.1"/>
    </source>
</evidence>